<evidence type="ECO:0000256" key="1">
    <source>
        <dbReference type="ARBA" id="ARBA00022737"/>
    </source>
</evidence>
<dbReference type="SUPFAM" id="SSF48403">
    <property type="entry name" value="Ankyrin repeat"/>
    <property type="match status" value="1"/>
</dbReference>
<dbReference type="PANTHER" id="PTHR24198">
    <property type="entry name" value="ANKYRIN REPEAT AND PROTEIN KINASE DOMAIN-CONTAINING PROTEIN"/>
    <property type="match status" value="1"/>
</dbReference>
<dbReference type="PANTHER" id="PTHR24198:SF165">
    <property type="entry name" value="ANKYRIN REPEAT-CONTAINING PROTEIN-RELATED"/>
    <property type="match status" value="1"/>
</dbReference>
<dbReference type="PROSITE" id="PS50011">
    <property type="entry name" value="PROTEIN_KINASE_DOM"/>
    <property type="match status" value="1"/>
</dbReference>
<dbReference type="InterPro" id="IPR001245">
    <property type="entry name" value="Ser-Thr/Tyr_kinase_cat_dom"/>
</dbReference>
<dbReference type="GO" id="GO:0005524">
    <property type="term" value="F:ATP binding"/>
    <property type="evidence" value="ECO:0007669"/>
    <property type="project" value="InterPro"/>
</dbReference>
<gene>
    <name evidence="5" type="ORF">CEP54_013418</name>
</gene>
<keyword evidence="1" id="KW-0677">Repeat</keyword>
<dbReference type="SMART" id="SM00248">
    <property type="entry name" value="ANK"/>
    <property type="match status" value="5"/>
</dbReference>
<dbReference type="Proteomes" id="UP000288168">
    <property type="component" value="Unassembled WGS sequence"/>
</dbReference>
<dbReference type="InterPro" id="IPR036770">
    <property type="entry name" value="Ankyrin_rpt-contain_sf"/>
</dbReference>
<sequence>MDSFSPTASSFSSFAFAQAGAFLFQFNPETDEPVFADPDLLPELRNLRLAHSLIREALEKSPDEEPPLLSDILEDLALYTNAVHRCSATARHLLLQNDPRFLKDARVISHIQTWLGVSSGGLDFGRLSIPLDSSETIALHNWLHGNGELLWYTSTDNDKSRKLGLAVAGNLTRFHGSAFVGYTPVSQPSRQLELVDLLCCLLGQVLEPPQCLPSAVLKGWFLTHRENRPSQQDAYRIFLNELQQEPEPYLIFDGLDASKGQMEALQPMFENILQTGCKLFIICPFPLPAQLNTESAAQITEATIAETILPFNAMMGTYVPLFGSSMGLSRPDFCRLQLAASDRESQNSEHERTQWDAMLRRLTDDTNPVVRVSVKMLVWLVFALDRLSMDEIKTATADDANVSSPVEHMKRLEDFVNLFPGNHEVDLKAPAMRPFLQRKLRDGEGIHADGPHALIAERCLSYIHSVCNLGKLPEDNDELEEWISRHPLLRYASTFWGQHARQVIPASDQHISLLATLLESRHAEEMCALMFSRSEEDTKRHKGAYKGMTGLHLASAFGLVNVVSQMIQSGKFSPCLRTDDGWTALHWAIERFHPDVVTFLLTLPNTESLLACKTSSEGCTALHFAVKNCSSSMVEAMLKAKIDVNAQDRLGRTSLYLAVWSGQEDVVEQLLSDGADPNIRSIYGTTLHCAVKRGTLDLIRTLISASGHRIDLNIKDILPLTALQEAQARGRDDVAAILLEAGAKSSPGLILTQAYFMGSHQGLSAKEGWQGYEVDSEISAQIKFGNQCTCHVLKSCKQEPRQAEAQVNLKHESEDDLTAPTSFPETFDLAHDPHGQVQKYLLSEWRILFKLRHPHIVRYIDSDEDPHRNEFLLYMEYCDRGDLESFHGVQLKDLVTRENKRYGFVEGETTSKLRPLTGVEVWAMIWQMASALAYLHYGLVIRRKNGLYDAALEGPWTYIIHRDVKPANRSSGLQPPKPLG</sequence>
<feature type="repeat" description="ANK" evidence="3">
    <location>
        <begin position="617"/>
        <end position="649"/>
    </location>
</feature>
<dbReference type="SUPFAM" id="SSF56112">
    <property type="entry name" value="Protein kinase-like (PK-like)"/>
    <property type="match status" value="1"/>
</dbReference>
<evidence type="ECO:0000259" key="4">
    <source>
        <dbReference type="PROSITE" id="PS50011"/>
    </source>
</evidence>
<dbReference type="AlphaFoldDB" id="A0A428P2Y2"/>
<evidence type="ECO:0000313" key="6">
    <source>
        <dbReference type="Proteomes" id="UP000288168"/>
    </source>
</evidence>
<dbReference type="OrthoDB" id="341259at2759"/>
<comment type="caution">
    <text evidence="5">The sequence shown here is derived from an EMBL/GenBank/DDBJ whole genome shotgun (WGS) entry which is preliminary data.</text>
</comment>
<dbReference type="InterPro" id="IPR011009">
    <property type="entry name" value="Kinase-like_dom_sf"/>
</dbReference>
<feature type="repeat" description="ANK" evidence="3">
    <location>
        <begin position="650"/>
        <end position="682"/>
    </location>
</feature>
<keyword evidence="6" id="KW-1185">Reference proteome</keyword>
<dbReference type="PROSITE" id="PS50088">
    <property type="entry name" value="ANK_REPEAT"/>
    <property type="match status" value="2"/>
</dbReference>
<accession>A0A428P2Y2</accession>
<evidence type="ECO:0000256" key="2">
    <source>
        <dbReference type="ARBA" id="ARBA00023043"/>
    </source>
</evidence>
<dbReference type="STRING" id="1325734.A0A428P2Y2"/>
<organism evidence="5 6">
    <name type="scientific">Fusarium duplospermum</name>
    <dbReference type="NCBI Taxonomy" id="1325734"/>
    <lineage>
        <taxon>Eukaryota</taxon>
        <taxon>Fungi</taxon>
        <taxon>Dikarya</taxon>
        <taxon>Ascomycota</taxon>
        <taxon>Pezizomycotina</taxon>
        <taxon>Sordariomycetes</taxon>
        <taxon>Hypocreomycetidae</taxon>
        <taxon>Hypocreales</taxon>
        <taxon>Nectriaceae</taxon>
        <taxon>Fusarium</taxon>
        <taxon>Fusarium solani species complex</taxon>
    </lineage>
</organism>
<dbReference type="GO" id="GO:0004672">
    <property type="term" value="F:protein kinase activity"/>
    <property type="evidence" value="ECO:0007669"/>
    <property type="project" value="InterPro"/>
</dbReference>
<dbReference type="InterPro" id="IPR002110">
    <property type="entry name" value="Ankyrin_rpt"/>
</dbReference>
<protein>
    <recommendedName>
        <fullName evidence="4">Protein kinase domain-containing protein</fullName>
    </recommendedName>
</protein>
<dbReference type="Pfam" id="PF07714">
    <property type="entry name" value="PK_Tyr_Ser-Thr"/>
    <property type="match status" value="1"/>
</dbReference>
<evidence type="ECO:0000256" key="3">
    <source>
        <dbReference type="PROSITE-ProRule" id="PRU00023"/>
    </source>
</evidence>
<reference evidence="5 6" key="1">
    <citation type="submission" date="2017-06" db="EMBL/GenBank/DDBJ databases">
        <title>Comparative genomic analysis of Ambrosia Fusariam Clade fungi.</title>
        <authorList>
            <person name="Stajich J.E."/>
            <person name="Carrillo J."/>
            <person name="Kijimoto T."/>
            <person name="Eskalen A."/>
            <person name="O'Donnell K."/>
            <person name="Kasson M."/>
        </authorList>
    </citation>
    <scope>NUCLEOTIDE SEQUENCE [LARGE SCALE GENOMIC DNA]</scope>
    <source>
        <strain evidence="5 6">NRRL62584</strain>
    </source>
</reference>
<evidence type="ECO:0000313" key="5">
    <source>
        <dbReference type="EMBL" id="RSL47394.1"/>
    </source>
</evidence>
<proteinExistence type="predicted"/>
<dbReference type="InterPro" id="IPR000719">
    <property type="entry name" value="Prot_kinase_dom"/>
</dbReference>
<dbReference type="Gene3D" id="1.10.510.10">
    <property type="entry name" value="Transferase(Phosphotransferase) domain 1"/>
    <property type="match status" value="1"/>
</dbReference>
<feature type="domain" description="Protein kinase" evidence="4">
    <location>
        <begin position="778"/>
        <end position="980"/>
    </location>
</feature>
<name>A0A428P2Y2_9HYPO</name>
<keyword evidence="2 3" id="KW-0040">ANK repeat</keyword>
<dbReference type="Pfam" id="PF12796">
    <property type="entry name" value="Ank_2"/>
    <property type="match status" value="2"/>
</dbReference>
<dbReference type="PROSITE" id="PS50297">
    <property type="entry name" value="ANK_REP_REGION"/>
    <property type="match status" value="2"/>
</dbReference>
<dbReference type="Gene3D" id="1.25.40.20">
    <property type="entry name" value="Ankyrin repeat-containing domain"/>
    <property type="match status" value="2"/>
</dbReference>
<dbReference type="EMBL" id="NKCI01000218">
    <property type="protein sequence ID" value="RSL47394.1"/>
    <property type="molecule type" value="Genomic_DNA"/>
</dbReference>